<dbReference type="InterPro" id="IPR015947">
    <property type="entry name" value="PUA-like_sf"/>
</dbReference>
<proteinExistence type="predicted"/>
<dbReference type="SUPFAM" id="SSF88697">
    <property type="entry name" value="PUA domain-like"/>
    <property type="match status" value="1"/>
</dbReference>
<evidence type="ECO:0000313" key="2">
    <source>
        <dbReference type="EMBL" id="PYC81156.1"/>
    </source>
</evidence>
<evidence type="ECO:0000313" key="3">
    <source>
        <dbReference type="Proteomes" id="UP000248039"/>
    </source>
</evidence>
<dbReference type="CDD" id="cd06553">
    <property type="entry name" value="ASCH_Ef3133_like"/>
    <property type="match status" value="1"/>
</dbReference>
<organism evidence="2 3">
    <name type="scientific">Streptomyces tateyamensis</name>
    <dbReference type="NCBI Taxonomy" id="565073"/>
    <lineage>
        <taxon>Bacteria</taxon>
        <taxon>Bacillati</taxon>
        <taxon>Actinomycetota</taxon>
        <taxon>Actinomycetes</taxon>
        <taxon>Kitasatosporales</taxon>
        <taxon>Streptomycetaceae</taxon>
        <taxon>Streptomyces</taxon>
    </lineage>
</organism>
<dbReference type="PANTHER" id="PTHR39203:SF1">
    <property type="entry name" value="CYTOPLASMIC PROTEIN"/>
    <property type="match status" value="1"/>
</dbReference>
<dbReference type="SMART" id="SM01022">
    <property type="entry name" value="ASCH"/>
    <property type="match status" value="1"/>
</dbReference>
<gene>
    <name evidence="2" type="ORF">C7C46_11740</name>
</gene>
<dbReference type="Pfam" id="PF04266">
    <property type="entry name" value="ASCH"/>
    <property type="match status" value="1"/>
</dbReference>
<dbReference type="AlphaFoldDB" id="A0A2V4NGA2"/>
<evidence type="ECO:0000259" key="1">
    <source>
        <dbReference type="SMART" id="SM01022"/>
    </source>
</evidence>
<dbReference type="EMBL" id="PYBW01000037">
    <property type="protein sequence ID" value="PYC81156.1"/>
    <property type="molecule type" value="Genomic_DNA"/>
</dbReference>
<accession>A0A2V4NGA2</accession>
<dbReference type="PIRSF" id="PIRSF021320">
    <property type="entry name" value="DUF984"/>
    <property type="match status" value="1"/>
</dbReference>
<name>A0A2V4NGA2_9ACTN</name>
<dbReference type="PANTHER" id="PTHR39203">
    <property type="entry name" value="CYTOPLASMIC PROTEIN-RELATED"/>
    <property type="match status" value="1"/>
</dbReference>
<sequence length="155" mass="16648">MTNTPVGPAELPASFASLPTTSFAFPGPLRDQLVAAVLDGSKTSTTGVLADYEHEGEPLPEVGNQFLVVDSDERPVAVIETTFAAVVPLAEVDLAHAVAEGEGYTTVAEWRESHERYWHSEAMRTALADPDFTVDDATPVVLARFRLVADLRPAN</sequence>
<dbReference type="Proteomes" id="UP000248039">
    <property type="component" value="Unassembled WGS sequence"/>
</dbReference>
<protein>
    <submittedName>
        <fullName evidence="2">RNA-binding protein</fullName>
    </submittedName>
</protein>
<comment type="caution">
    <text evidence="2">The sequence shown here is derived from an EMBL/GenBank/DDBJ whole genome shotgun (WGS) entry which is preliminary data.</text>
</comment>
<dbReference type="InterPro" id="IPR007374">
    <property type="entry name" value="ASCH_domain"/>
</dbReference>
<dbReference type="RefSeq" id="WP_110668552.1">
    <property type="nucleotide sequence ID" value="NZ_PYBW01000037.1"/>
</dbReference>
<dbReference type="InterPro" id="IPR009326">
    <property type="entry name" value="DUF984"/>
</dbReference>
<reference evidence="2 3" key="1">
    <citation type="submission" date="2018-03" db="EMBL/GenBank/DDBJ databases">
        <title>Bioinformatic expansion and discovery of thiopeptide antibiotics.</title>
        <authorList>
            <person name="Schwalen C.J."/>
            <person name="Hudson G.A."/>
            <person name="Mitchell D.A."/>
        </authorList>
    </citation>
    <scope>NUCLEOTIDE SEQUENCE [LARGE SCALE GENOMIC DNA]</scope>
    <source>
        <strain evidence="2 3">ATCC 21389</strain>
    </source>
</reference>
<dbReference type="Gene3D" id="3.10.400.10">
    <property type="entry name" value="Sulfate adenylyltransferase"/>
    <property type="match status" value="1"/>
</dbReference>
<dbReference type="OrthoDB" id="9807542at2"/>
<keyword evidence="3" id="KW-1185">Reference proteome</keyword>
<feature type="domain" description="ASCH" evidence="1">
    <location>
        <begin position="23"/>
        <end position="149"/>
    </location>
</feature>